<evidence type="ECO:0000259" key="2">
    <source>
        <dbReference type="SMART" id="SM00912"/>
    </source>
</evidence>
<evidence type="ECO:0000313" key="4">
    <source>
        <dbReference type="Proteomes" id="UP000305539"/>
    </source>
</evidence>
<dbReference type="InterPro" id="IPR008638">
    <property type="entry name" value="FhaB/CdiA-like_TPS"/>
</dbReference>
<feature type="region of interest" description="Disordered" evidence="1">
    <location>
        <begin position="2193"/>
        <end position="2219"/>
    </location>
</feature>
<feature type="compositionally biased region" description="Low complexity" evidence="1">
    <location>
        <begin position="2204"/>
        <end position="2219"/>
    </location>
</feature>
<dbReference type="SMART" id="SM00912">
    <property type="entry name" value="Haemagg_act"/>
    <property type="match status" value="1"/>
</dbReference>
<dbReference type="InterPro" id="IPR024973">
    <property type="entry name" value="ESPR"/>
</dbReference>
<sequence length="2336" mass="227602">MNRFLYRVIFNAARGLWVAVQETASSLGKGRSAGSPRASAAKAATAGFIDMLHMREIVFAGLCVFGMQPVLVHAQVAASPSASPANKPAVGATANGLPIVQITTPNGAGVSNNVYSNFNVGKQGLILNNSPGSVQTQQAGLVAGNPYLASGSARIIVNQVVGGGTSQLLGYTEVAGQQAQVVIANPAGIYCNGCGFINTSRGVLTTGTPVFGGSGSLDAFHVTGGQIQIDSGGLNASNVDQVDLIARSVQVNGKLWAGRALNVVTGASDVRYDDLSAQALAPDGNSPGVAIDVAQLGGMYAGKITLVGTEAGVGVNMAGTLQAQAGDISLSSQGKVTLTGTTTASGNVGISTASDVSNSGSLYATQNATVSAQGQVANSGTLAALGNTSVSGAGVNATGALGAGIDANGNVTGSGSLSVTGAGAVSATGQQMAGGDLALSGSSLNMAGAQTLAKGGVSLTATGAGGDTGNIVHTGAALQAGGSLSANAAGTVTNDQGQVSAAQLSVSAAALSNRGGTLSQTGTLATTLSASGAFDNTGGTVTTNGQTAAIRSASLANVNGTINHAGTGALSVQTGALDDSHGSIATNGAATIAAASLVNRSGSITSAQALSVTSSGDIDNTAGRVEAAGAVNVSGANVQNTSGRIVSQNADGLTLTASGQITNAAGTTAQGAMGGVIGGNGNAAIQAASLTNSGTVTAAQNLGVTTSGALDDSGGAMTSATLTANAASLKNVSGAISANTVSLSIPQLDNSSGTITANQLNVIATNLTNQNGSVTQLGSGAMGVNVSGTLDNSNGGVIQTKSTDLTLAPSTLNNDGGTITHAGTGTLTITPGSGAGSLANVGGKIVTNGQANLSAGSVDDTGGTITAQTGLSATVGGALNNTNGQLESNANLSVTSGAAITNTNGTIAASDNGTLQAASLTNGGSITAGQALNATVSGTLDNGSGTLSAQTVTANAASFKNASGVVSGNAVSMSIPQLDNSHGRIITNQLSITSTNLTNKGGSITQLGTGTMGLGVTGTLDNSSGGAIQTNSTDLAIAPAALNNNGGAITHAGTGTLTIDPGNGAGSLTNVGGKIVTNGQASVSVGSLDNTGGTLASQGVMSVTGQGTLNNTNGQLSSGTGLTATSGGELINAGGVIGAGGAVTGSTLSLTATSIDNAGGAITNVGTGATTINGGSQITNSNAGGVSGMGSISGNGSVTLNAASISNTQGGQVSGANLQINTSAFDNSGGEIGNAANTTGDVGIATGTLTNGSGRINASRNLAVTANTLYSGGSYSAVNNLTLHLQGNFTTSTNYSFTAGNNLAFTLPGTFSNSGTFTAVNGLTVNAGAITNSGTLAAGGLLTTQSNTLTNTGTIVGGSVSLNATQTLSNLGPSALIGATDSAGTLELLAPDIENRDDTTATDTQATTAIYGLGRVVLAGGKDASGNYTNANLIRNQSALIQSGGDMEIHASQVTNTRRVMTTTGFTSSVDPNLLQSLGISLSGCTALHMAACAGQNVGWTVPNNPALVGLIGGVYTIPVGGGGQWNSGYQYTTYTGVAVANTVASTSPESQILAGGNLNASSSGTFQNYWSQVAATGNLASPQTLDQNSWAGQTAPQVQVTYSGEYHYNNYDNSIHNWQLPFGNAGFVTANPGGYSQPAPADIRTYALPSYESTFTAGGTISGTGVTINNTAGNAGVKPLGLLPGQTVSGTSAGAASGIVSAGGTRPTAVAVLRGGPVVGSSGLANFNNPIIAAATAVNVLNNLTVPQGGLFHADSAPNAPYLIETNPAFTNQKQWLSSDYYFQQMGMNPGLIRMRLGDGFYEQKLVQDQILSLTGKSVLTNYASTQDEFQALMTLGAQLAKSLALAPGAGLSAEQVAQLTSNVVIMQTQVVDGQPVLVPVVYLAKASQENMGNGPVVAATDLDLQNAQSVTNSGTIKAANSFALSAQSIDSSFGTLQSGGQMSLVSAGNVNLTSATVNAGSLALQAGGDLTLSTAVNTLHQVNGAGVTRDTSTLGPLASINVTGNAAIVTGGNFEQDAAALNVGGALGMSIGGNWTLGVAQTGETKVMVLPSALSDTHLVSDTGSSVKVGGASTIAVGGDLTASGATFSLGGGGTIAAGGNVTLQAASATSTVDSHSSGSDRRGAYATSLHTSDDAVTGTALTSGDSLTLVSGKDLNVIGSGIDLTKGTATLAAGGDVNIGAATETHVSDSYSSGSHGGFLSSTSKASTRDTTTTQADGSTISADAVTITSGRDLNVKGSTVVGTNDVSLSAAHDVTITTTQDTMQSSGSYEEHHSGLMGGGGLSVSIGSKKLATTDEESSVTNNASTIGSLNGNLSISAGNTLHVTGSDLLAA</sequence>
<dbReference type="GO" id="GO:0003824">
    <property type="term" value="F:catalytic activity"/>
    <property type="evidence" value="ECO:0007669"/>
    <property type="project" value="UniProtKB-ARBA"/>
</dbReference>
<feature type="non-terminal residue" evidence="3">
    <location>
        <position position="2336"/>
    </location>
</feature>
<keyword evidence="4" id="KW-1185">Reference proteome</keyword>
<comment type="caution">
    <text evidence="3">The sequence shown here is derived from an EMBL/GenBank/DDBJ whole genome shotgun (WGS) entry which is preliminary data.</text>
</comment>
<reference evidence="3 4" key="1">
    <citation type="submission" date="2019-04" db="EMBL/GenBank/DDBJ databases">
        <title>Trinickia sp. 7GSK02, isolated from subtropical forest soil.</title>
        <authorList>
            <person name="Gao Z.-H."/>
            <person name="Qiu L.-H."/>
        </authorList>
    </citation>
    <scope>NUCLEOTIDE SEQUENCE [LARGE SCALE GENOMIC DNA]</scope>
    <source>
        <strain evidence="3 4">7GSK02</strain>
    </source>
</reference>
<feature type="domain" description="Filamentous haemagglutinin FhaB/tRNA nuclease CdiA-like TPS" evidence="2">
    <location>
        <begin position="94"/>
        <end position="214"/>
    </location>
</feature>
<dbReference type="InterPro" id="IPR012334">
    <property type="entry name" value="Pectin_lyas_fold"/>
</dbReference>
<evidence type="ECO:0000313" key="3">
    <source>
        <dbReference type="EMBL" id="TKC86365.1"/>
    </source>
</evidence>
<dbReference type="EMBL" id="SWJE01000011">
    <property type="protein sequence ID" value="TKC86365.1"/>
    <property type="molecule type" value="Genomic_DNA"/>
</dbReference>
<name>A0A4U1HXB8_9BURK</name>
<dbReference type="Pfam" id="PF05860">
    <property type="entry name" value="TPS"/>
    <property type="match status" value="1"/>
</dbReference>
<accession>A0A4U1HXB8</accession>
<dbReference type="OrthoDB" id="5666689at2"/>
<dbReference type="RefSeq" id="WP_136897048.1">
    <property type="nucleotide sequence ID" value="NZ_SWJE01000011.1"/>
</dbReference>
<dbReference type="Gene3D" id="2.160.20.10">
    <property type="entry name" value="Single-stranded right-handed beta-helix, Pectin lyase-like"/>
    <property type="match status" value="1"/>
</dbReference>
<dbReference type="SUPFAM" id="SSF51126">
    <property type="entry name" value="Pectin lyase-like"/>
    <property type="match status" value="1"/>
</dbReference>
<dbReference type="InterPro" id="IPR025157">
    <property type="entry name" value="Hemagglutinin_rpt"/>
</dbReference>
<dbReference type="NCBIfam" id="TIGR01901">
    <property type="entry name" value="adhes_NPXG"/>
    <property type="match status" value="1"/>
</dbReference>
<dbReference type="InterPro" id="IPR011050">
    <property type="entry name" value="Pectin_lyase_fold/virulence"/>
</dbReference>
<dbReference type="Proteomes" id="UP000305539">
    <property type="component" value="Unassembled WGS sequence"/>
</dbReference>
<gene>
    <name evidence="3" type="ORF">FAZ69_21230</name>
</gene>
<proteinExistence type="predicted"/>
<protein>
    <submittedName>
        <fullName evidence="3">Filamentous hemagglutinin N-terminal domain-containing protein</fullName>
    </submittedName>
</protein>
<dbReference type="Pfam" id="PF13332">
    <property type="entry name" value="Fil_haemagg_2"/>
    <property type="match status" value="2"/>
</dbReference>
<dbReference type="InterPro" id="IPR010069">
    <property type="entry name" value="CdiA_FHA1_rpt"/>
</dbReference>
<dbReference type="NCBIfam" id="TIGR01731">
    <property type="entry name" value="fil_hemag_20aa"/>
    <property type="match status" value="24"/>
</dbReference>
<organism evidence="3 4">
    <name type="scientific">Trinickia terrae</name>
    <dbReference type="NCBI Taxonomy" id="2571161"/>
    <lineage>
        <taxon>Bacteria</taxon>
        <taxon>Pseudomonadati</taxon>
        <taxon>Pseudomonadota</taxon>
        <taxon>Betaproteobacteria</taxon>
        <taxon>Burkholderiales</taxon>
        <taxon>Burkholderiaceae</taxon>
        <taxon>Trinickia</taxon>
    </lineage>
</organism>
<evidence type="ECO:0000256" key="1">
    <source>
        <dbReference type="SAM" id="MobiDB-lite"/>
    </source>
</evidence>
<dbReference type="Pfam" id="PF13018">
    <property type="entry name" value="ESPR"/>
    <property type="match status" value="1"/>
</dbReference>